<reference evidence="1" key="1">
    <citation type="submission" date="2018-05" db="EMBL/GenBank/DDBJ databases">
        <authorList>
            <person name="Lanie J.A."/>
            <person name="Ng W.-L."/>
            <person name="Kazmierczak K.M."/>
            <person name="Andrzejewski T.M."/>
            <person name="Davidsen T.M."/>
            <person name="Wayne K.J."/>
            <person name="Tettelin H."/>
            <person name="Glass J.I."/>
            <person name="Rusch D."/>
            <person name="Podicherti R."/>
            <person name="Tsui H.-C.T."/>
            <person name="Winkler M.E."/>
        </authorList>
    </citation>
    <scope>NUCLEOTIDE SEQUENCE</scope>
</reference>
<gene>
    <name evidence="1" type="ORF">METZ01_LOCUS302128</name>
</gene>
<sequence length="122" mass="12552">MANPNIVSVSSIYGESIGEALSTTVTTDIMTVASNKLLKINYIQVANDHASTPVVVTVAIVKAGFTSDGIGSGEDNAATIYLASTVNCPADDVLVVLDKPIYLMEGDVLEGGCSPATADIFV</sequence>
<feature type="non-terminal residue" evidence="1">
    <location>
        <position position="122"/>
    </location>
</feature>
<proteinExistence type="predicted"/>
<organism evidence="1">
    <name type="scientific">marine metagenome</name>
    <dbReference type="NCBI Taxonomy" id="408172"/>
    <lineage>
        <taxon>unclassified sequences</taxon>
        <taxon>metagenomes</taxon>
        <taxon>ecological metagenomes</taxon>
    </lineage>
</organism>
<dbReference type="AlphaFoldDB" id="A0A382MJX1"/>
<protein>
    <submittedName>
        <fullName evidence="1">Uncharacterized protein</fullName>
    </submittedName>
</protein>
<accession>A0A382MJX1</accession>
<evidence type="ECO:0000313" key="1">
    <source>
        <dbReference type="EMBL" id="SVC49274.1"/>
    </source>
</evidence>
<dbReference type="EMBL" id="UINC01094216">
    <property type="protein sequence ID" value="SVC49274.1"/>
    <property type="molecule type" value="Genomic_DNA"/>
</dbReference>
<name>A0A382MJX1_9ZZZZ</name>